<gene>
    <name evidence="9" type="ORF">LARSCL_LOCUS15904</name>
</gene>
<dbReference type="GO" id="GO:1990904">
    <property type="term" value="C:ribonucleoprotein complex"/>
    <property type="evidence" value="ECO:0007669"/>
    <property type="project" value="UniProtKB-UniRule"/>
</dbReference>
<keyword evidence="3" id="KW-0539">Nucleus</keyword>
<feature type="region of interest" description="Disordered" evidence="5">
    <location>
        <begin position="336"/>
        <end position="415"/>
    </location>
</feature>
<dbReference type="Proteomes" id="UP001497382">
    <property type="component" value="Unassembled WGS sequence"/>
</dbReference>
<keyword evidence="2 4" id="KW-0694">RNA-binding</keyword>
<comment type="caution">
    <text evidence="9">The sequence shown here is derived from an EMBL/GenBank/DDBJ whole genome shotgun (WGS) entry which is preliminary data.</text>
</comment>
<dbReference type="PANTHER" id="PTHR22792">
    <property type="entry name" value="LUPUS LA PROTEIN-RELATED"/>
    <property type="match status" value="1"/>
</dbReference>
<feature type="domain" description="HTH La-type RNA-binding" evidence="7">
    <location>
        <begin position="13"/>
        <end position="105"/>
    </location>
</feature>
<dbReference type="InterPro" id="IPR045180">
    <property type="entry name" value="La_dom_prot"/>
</dbReference>
<dbReference type="InterPro" id="IPR036388">
    <property type="entry name" value="WH-like_DNA-bd_sf"/>
</dbReference>
<evidence type="ECO:0000313" key="10">
    <source>
        <dbReference type="Proteomes" id="UP001497382"/>
    </source>
</evidence>
<evidence type="ECO:0000256" key="1">
    <source>
        <dbReference type="ARBA" id="ARBA00004123"/>
    </source>
</evidence>
<organism evidence="9 10">
    <name type="scientific">Larinioides sclopetarius</name>
    <dbReference type="NCBI Taxonomy" id="280406"/>
    <lineage>
        <taxon>Eukaryota</taxon>
        <taxon>Metazoa</taxon>
        <taxon>Ecdysozoa</taxon>
        <taxon>Arthropoda</taxon>
        <taxon>Chelicerata</taxon>
        <taxon>Arachnida</taxon>
        <taxon>Araneae</taxon>
        <taxon>Araneomorphae</taxon>
        <taxon>Entelegynae</taxon>
        <taxon>Araneoidea</taxon>
        <taxon>Araneidae</taxon>
        <taxon>Larinioides</taxon>
    </lineage>
</organism>
<dbReference type="Gene3D" id="3.30.70.330">
    <property type="match status" value="2"/>
</dbReference>
<evidence type="ECO:0008006" key="11">
    <source>
        <dbReference type="Google" id="ProtNLM"/>
    </source>
</evidence>
<dbReference type="InterPro" id="IPR035979">
    <property type="entry name" value="RBD_domain_sf"/>
</dbReference>
<dbReference type="EMBL" id="CAXIEN010000248">
    <property type="protein sequence ID" value="CAL1289380.1"/>
    <property type="molecule type" value="Genomic_DNA"/>
</dbReference>
<evidence type="ECO:0000259" key="6">
    <source>
        <dbReference type="PROSITE" id="PS50102"/>
    </source>
</evidence>
<dbReference type="InterPro" id="IPR036390">
    <property type="entry name" value="WH_DNA-bd_sf"/>
</dbReference>
<evidence type="ECO:0000256" key="5">
    <source>
        <dbReference type="SAM" id="MobiDB-lite"/>
    </source>
</evidence>
<dbReference type="SUPFAM" id="SSF54928">
    <property type="entry name" value="RNA-binding domain, RBD"/>
    <property type="match status" value="1"/>
</dbReference>
<dbReference type="PROSITE" id="PS50102">
    <property type="entry name" value="RRM"/>
    <property type="match status" value="1"/>
</dbReference>
<dbReference type="GO" id="GO:0005634">
    <property type="term" value="C:nucleus"/>
    <property type="evidence" value="ECO:0007669"/>
    <property type="project" value="UniProtKB-SubCell"/>
</dbReference>
<feature type="domain" description="RRM" evidence="6">
    <location>
        <begin position="117"/>
        <end position="201"/>
    </location>
</feature>
<evidence type="ECO:0000256" key="3">
    <source>
        <dbReference type="ARBA" id="ARBA00023242"/>
    </source>
</evidence>
<dbReference type="GO" id="GO:0005829">
    <property type="term" value="C:cytosol"/>
    <property type="evidence" value="ECO:0007669"/>
    <property type="project" value="TreeGrafter"/>
</dbReference>
<dbReference type="InterPro" id="IPR006630">
    <property type="entry name" value="La_HTH"/>
</dbReference>
<dbReference type="GO" id="GO:0010494">
    <property type="term" value="C:cytoplasmic stress granule"/>
    <property type="evidence" value="ECO:0007669"/>
    <property type="project" value="TreeGrafter"/>
</dbReference>
<dbReference type="GO" id="GO:0003729">
    <property type="term" value="F:mRNA binding"/>
    <property type="evidence" value="ECO:0007669"/>
    <property type="project" value="TreeGrafter"/>
</dbReference>
<reference evidence="9 10" key="1">
    <citation type="submission" date="2024-04" db="EMBL/GenBank/DDBJ databases">
        <authorList>
            <person name="Rising A."/>
            <person name="Reimegard J."/>
            <person name="Sonavane S."/>
            <person name="Akerstrom W."/>
            <person name="Nylinder S."/>
            <person name="Hedman E."/>
            <person name="Kallberg Y."/>
        </authorList>
    </citation>
    <scope>NUCLEOTIDE SEQUENCE [LARGE SCALE GENOMIC DNA]</scope>
</reference>
<dbReference type="GO" id="GO:0045727">
    <property type="term" value="P:positive regulation of translation"/>
    <property type="evidence" value="ECO:0007669"/>
    <property type="project" value="TreeGrafter"/>
</dbReference>
<dbReference type="PROSITE" id="PS50961">
    <property type="entry name" value="HTH_LA"/>
    <property type="match status" value="1"/>
</dbReference>
<dbReference type="GO" id="GO:0008033">
    <property type="term" value="P:tRNA processing"/>
    <property type="evidence" value="ECO:0007669"/>
    <property type="project" value="TreeGrafter"/>
</dbReference>
<protein>
    <recommendedName>
        <fullName evidence="11">Lupus La protein</fullName>
    </recommendedName>
</protein>
<dbReference type="InterPro" id="IPR002344">
    <property type="entry name" value="Lupus_La"/>
</dbReference>
<accession>A0AAV2B123</accession>
<comment type="subcellular location">
    <subcellularLocation>
        <location evidence="1">Nucleus</location>
    </subcellularLocation>
</comment>
<dbReference type="InterPro" id="IPR014886">
    <property type="entry name" value="La_xRRM"/>
</dbReference>
<dbReference type="PRINTS" id="PR00302">
    <property type="entry name" value="LUPUSLA"/>
</dbReference>
<evidence type="ECO:0000259" key="7">
    <source>
        <dbReference type="PROSITE" id="PS50961"/>
    </source>
</evidence>
<dbReference type="CDD" id="cd12291">
    <property type="entry name" value="RRM1_La"/>
    <property type="match status" value="1"/>
</dbReference>
<feature type="region of interest" description="Disordered" evidence="5">
    <location>
        <begin position="214"/>
        <end position="235"/>
    </location>
</feature>
<evidence type="ECO:0000313" key="9">
    <source>
        <dbReference type="EMBL" id="CAL1289380.1"/>
    </source>
</evidence>
<feature type="domain" description="XRRM" evidence="8">
    <location>
        <begin position="237"/>
        <end position="363"/>
    </location>
</feature>
<dbReference type="AlphaFoldDB" id="A0AAV2B123"/>
<evidence type="ECO:0000256" key="4">
    <source>
        <dbReference type="PROSITE-ProRule" id="PRU00332"/>
    </source>
</evidence>
<evidence type="ECO:0000259" key="8">
    <source>
        <dbReference type="PROSITE" id="PS51939"/>
    </source>
</evidence>
<dbReference type="InterPro" id="IPR000504">
    <property type="entry name" value="RRM_dom"/>
</dbReference>
<proteinExistence type="predicted"/>
<name>A0AAV2B123_9ARAC</name>
<dbReference type="SMART" id="SM00360">
    <property type="entry name" value="RRM"/>
    <property type="match status" value="2"/>
</dbReference>
<evidence type="ECO:0000256" key="2">
    <source>
        <dbReference type="ARBA" id="ARBA00022884"/>
    </source>
</evidence>
<sequence>MGTEVISPAEDSSKNISELEQKIIRQVEYYFGNFNLCKDKFLREQIKLDDGWVPLETMVKFNRLKTLTQDFNIICTALEKSSNGLVEINEDSTKIRRRVENPIPDESYLKNEAVEDRTLYVKGFRKNVSLDQLLEFFKEHKVENIFMRRFPGNNRGFKGSCFVMFDTVDDAEKFLENKSIKFEGTELLKEKKKDYVKRKDVYYANLRAEKEKKLAKRAGGNKEDGEEDNDDEGPEVDIIPGCLLKLTGLGSTCTREELKKSLGEFGNICYVDYVRGNPEAVVRFESGVAAKVLEKAEEEDGEKKFSIGSCKATVSVVEGNSEKQYWKNIARSKANIRQKHPQNQHRQGKGRFKKQWGNKRQKGNRREEDSSDQPPSKRFKGDLKAENESQASNGQEKEVKMAQKESEQSATTAES</sequence>
<dbReference type="Pfam" id="PF08777">
    <property type="entry name" value="RRM_3"/>
    <property type="match status" value="1"/>
</dbReference>
<dbReference type="SUPFAM" id="SSF46785">
    <property type="entry name" value="Winged helix' DNA-binding domain"/>
    <property type="match status" value="1"/>
</dbReference>
<dbReference type="PANTHER" id="PTHR22792:SF166">
    <property type="entry name" value="LUPUS LA PROTEIN HOMOLOG"/>
    <property type="match status" value="1"/>
</dbReference>
<dbReference type="Pfam" id="PF00076">
    <property type="entry name" value="RRM_1"/>
    <property type="match status" value="1"/>
</dbReference>
<dbReference type="InterPro" id="IPR012677">
    <property type="entry name" value="Nucleotide-bd_a/b_plait_sf"/>
</dbReference>
<dbReference type="SMART" id="SM00715">
    <property type="entry name" value="LA"/>
    <property type="match status" value="1"/>
</dbReference>
<feature type="compositionally biased region" description="Basic and acidic residues" evidence="5">
    <location>
        <begin position="395"/>
        <end position="407"/>
    </location>
</feature>
<dbReference type="Pfam" id="PF05383">
    <property type="entry name" value="La"/>
    <property type="match status" value="1"/>
</dbReference>
<dbReference type="CDD" id="cd08028">
    <property type="entry name" value="LARP_3"/>
    <property type="match status" value="1"/>
</dbReference>
<feature type="compositionally biased region" description="Acidic residues" evidence="5">
    <location>
        <begin position="224"/>
        <end position="235"/>
    </location>
</feature>
<feature type="compositionally biased region" description="Basic residues" evidence="5">
    <location>
        <begin position="336"/>
        <end position="363"/>
    </location>
</feature>
<dbReference type="Gene3D" id="1.10.10.10">
    <property type="entry name" value="Winged helix-like DNA-binding domain superfamily/Winged helix DNA-binding domain"/>
    <property type="match status" value="1"/>
</dbReference>
<keyword evidence="10" id="KW-1185">Reference proteome</keyword>
<dbReference type="PROSITE" id="PS51939">
    <property type="entry name" value="XRRM"/>
    <property type="match status" value="1"/>
</dbReference>